<evidence type="ECO:0000313" key="2">
    <source>
        <dbReference type="EMBL" id="CAD7078718.1"/>
    </source>
</evidence>
<protein>
    <submittedName>
        <fullName evidence="2">Uncharacterized protein</fullName>
    </submittedName>
</protein>
<accession>A0A7R8UDD6</accession>
<evidence type="ECO:0000256" key="1">
    <source>
        <dbReference type="SAM" id="MobiDB-lite"/>
    </source>
</evidence>
<keyword evidence="3" id="KW-1185">Reference proteome</keyword>
<sequence>MSEAPTGSKRRKTSGGATDQRSPEGWHGAGVLRAIRGRIRVRHGLRQFDLVTRQCLDGRNSRLRTRQEGKATCEGNGGGITPHHHPRSAAADQHAESSETRQRDRNGNGAKDDDRSEIRHATIQSNLPEAIKQQHRPIKQPSCPPDISHPQHHLIYQQRFQG</sequence>
<dbReference type="AlphaFoldDB" id="A0A7R8UDD6"/>
<reference evidence="2 3" key="1">
    <citation type="submission" date="2020-11" db="EMBL/GenBank/DDBJ databases">
        <authorList>
            <person name="Wallbank WR R."/>
            <person name="Pardo Diaz C."/>
            <person name="Kozak K."/>
            <person name="Martin S."/>
            <person name="Jiggins C."/>
            <person name="Moest M."/>
            <person name="Warren A I."/>
            <person name="Generalovic N T."/>
            <person name="Byers J.R.P. K."/>
            <person name="Montejo-Kovacevich G."/>
            <person name="Yen C E."/>
        </authorList>
    </citation>
    <scope>NUCLEOTIDE SEQUENCE [LARGE SCALE GENOMIC DNA]</scope>
</reference>
<organism evidence="2 3">
    <name type="scientific">Hermetia illucens</name>
    <name type="common">Black soldier fly</name>
    <dbReference type="NCBI Taxonomy" id="343691"/>
    <lineage>
        <taxon>Eukaryota</taxon>
        <taxon>Metazoa</taxon>
        <taxon>Ecdysozoa</taxon>
        <taxon>Arthropoda</taxon>
        <taxon>Hexapoda</taxon>
        <taxon>Insecta</taxon>
        <taxon>Pterygota</taxon>
        <taxon>Neoptera</taxon>
        <taxon>Endopterygota</taxon>
        <taxon>Diptera</taxon>
        <taxon>Brachycera</taxon>
        <taxon>Stratiomyomorpha</taxon>
        <taxon>Stratiomyidae</taxon>
        <taxon>Hermetiinae</taxon>
        <taxon>Hermetia</taxon>
    </lineage>
</organism>
<feature type="region of interest" description="Disordered" evidence="1">
    <location>
        <begin position="1"/>
        <end position="29"/>
    </location>
</feature>
<feature type="compositionally biased region" description="Basic and acidic residues" evidence="1">
    <location>
        <begin position="93"/>
        <end position="120"/>
    </location>
</feature>
<gene>
    <name evidence="2" type="ORF">HERILL_LOCUS1971</name>
</gene>
<proteinExistence type="predicted"/>
<name>A0A7R8UDD6_HERIL</name>
<dbReference type="EMBL" id="LR899009">
    <property type="protein sequence ID" value="CAD7078718.1"/>
    <property type="molecule type" value="Genomic_DNA"/>
</dbReference>
<evidence type="ECO:0000313" key="3">
    <source>
        <dbReference type="Proteomes" id="UP000594454"/>
    </source>
</evidence>
<dbReference type="InParanoid" id="A0A7R8UDD6"/>
<dbReference type="Proteomes" id="UP000594454">
    <property type="component" value="Chromosome 1"/>
</dbReference>
<feature type="region of interest" description="Disordered" evidence="1">
    <location>
        <begin position="59"/>
        <end position="150"/>
    </location>
</feature>